<dbReference type="OrthoDB" id="428342at2759"/>
<feature type="compositionally biased region" description="Low complexity" evidence="1">
    <location>
        <begin position="85"/>
        <end position="103"/>
    </location>
</feature>
<feature type="region of interest" description="Disordered" evidence="1">
    <location>
        <begin position="173"/>
        <end position="237"/>
    </location>
</feature>
<sequence length="627" mass="68552">MPKFSPFKSKKPLADEDESIKSSAGSVKATVRRIPSKVAKGVKRQLWRLDEVLHQVTNTKHHPTESKHVRSRTVSSPNLTPISLSFPPSSPRSTRTRTSSFFTGKLVRDVDSDRASEDSVPSARLRRRSTMADDTHPLPSLPPTVEDVAPEPEPIFNSPPTVYVEAEAPDPFLVDEDGDELSAGEEQEESSATPSPAHNVPLELPQQTPKSPLPNVNKAVPPPPSDDSEEDEDEDGEAVPEVYAPALVQPNMFLPIPNTDPLTTLLNKYIYPPDRRPPRDLTGDWQRTDFHTLVMTNSWRALARMARDRLVTSDPSDLVLVLGLWHLRLSCLARLRLFNQTSAECTNLFTALAALEPVEARTYVMERVLPFELEVMHAKLKYWAGDHMGYVDALHALLAKCRTQCRAASARGGPRAGDEVPMWKERASRVCLILASQMVEMKELTAATRLLEPLLTSQTDTPSPELQSAIARIYLQAGHLAPARLHIAAVAADPRADPNLQSLNAALLSAAEGNWQAAETQLKAILDGHGEHAGLGAGGKVDFVAVNNLAVALMSQGKLKEGIAILEDALHTSPASVVVAEPFLFNLSTLYELRSTIGVEKKKALLVDVAKWSGDGLRATCLKMPAN</sequence>
<feature type="compositionally biased region" description="Polar residues" evidence="1">
    <location>
        <begin position="72"/>
        <end position="83"/>
    </location>
</feature>
<dbReference type="SUPFAM" id="SSF48452">
    <property type="entry name" value="TPR-like"/>
    <property type="match status" value="1"/>
</dbReference>
<name>A0A8H5B6I6_9AGAR</name>
<dbReference type="PANTHER" id="PTHR21581">
    <property type="entry name" value="D-ALANYL-D-ALANINE CARBOXYPEPTIDASE"/>
    <property type="match status" value="1"/>
</dbReference>
<dbReference type="AlphaFoldDB" id="A0A8H5B6I6"/>
<evidence type="ECO:0000256" key="1">
    <source>
        <dbReference type="SAM" id="MobiDB-lite"/>
    </source>
</evidence>
<comment type="caution">
    <text evidence="2">The sequence shown here is derived from an EMBL/GenBank/DDBJ whole genome shotgun (WGS) entry which is preliminary data.</text>
</comment>
<protein>
    <submittedName>
        <fullName evidence="2">Uncharacterized protein</fullName>
    </submittedName>
</protein>
<feature type="region of interest" description="Disordered" evidence="1">
    <location>
        <begin position="1"/>
        <end position="31"/>
    </location>
</feature>
<dbReference type="GO" id="GO:0005794">
    <property type="term" value="C:Golgi apparatus"/>
    <property type="evidence" value="ECO:0007669"/>
    <property type="project" value="TreeGrafter"/>
</dbReference>
<reference evidence="2 3" key="1">
    <citation type="journal article" date="2020" name="ISME J.">
        <title>Uncovering the hidden diversity of litter-decomposition mechanisms in mushroom-forming fungi.</title>
        <authorList>
            <person name="Floudas D."/>
            <person name="Bentzer J."/>
            <person name="Ahren D."/>
            <person name="Johansson T."/>
            <person name="Persson P."/>
            <person name="Tunlid A."/>
        </authorList>
    </citation>
    <scope>NUCLEOTIDE SEQUENCE [LARGE SCALE GENOMIC DNA]</scope>
    <source>
        <strain evidence="2 3">CBS 101986</strain>
    </source>
</reference>
<dbReference type="Gene3D" id="1.25.40.10">
    <property type="entry name" value="Tetratricopeptide repeat domain"/>
    <property type="match status" value="1"/>
</dbReference>
<dbReference type="GO" id="GO:0030008">
    <property type="term" value="C:TRAPP complex"/>
    <property type="evidence" value="ECO:0007669"/>
    <property type="project" value="TreeGrafter"/>
</dbReference>
<dbReference type="PANTHER" id="PTHR21581:SF6">
    <property type="entry name" value="TRAFFICKING PROTEIN PARTICLE COMPLEX SUBUNIT 12"/>
    <property type="match status" value="1"/>
</dbReference>
<feature type="compositionally biased region" description="Acidic residues" evidence="1">
    <location>
        <begin position="226"/>
        <end position="237"/>
    </location>
</feature>
<feature type="compositionally biased region" description="Basic and acidic residues" evidence="1">
    <location>
        <begin position="106"/>
        <end position="117"/>
    </location>
</feature>
<dbReference type="EMBL" id="JAACJJ010000042">
    <property type="protein sequence ID" value="KAF5316612.1"/>
    <property type="molecule type" value="Genomic_DNA"/>
</dbReference>
<feature type="compositionally biased region" description="Acidic residues" evidence="1">
    <location>
        <begin position="173"/>
        <end position="189"/>
    </location>
</feature>
<accession>A0A8H5B6I6</accession>
<gene>
    <name evidence="2" type="ORF">D9619_006403</name>
</gene>
<dbReference type="Proteomes" id="UP000567179">
    <property type="component" value="Unassembled WGS sequence"/>
</dbReference>
<dbReference type="InterPro" id="IPR011990">
    <property type="entry name" value="TPR-like_helical_dom_sf"/>
</dbReference>
<feature type="region of interest" description="Disordered" evidence="1">
    <location>
        <begin position="57"/>
        <end position="161"/>
    </location>
</feature>
<keyword evidence="3" id="KW-1185">Reference proteome</keyword>
<evidence type="ECO:0000313" key="2">
    <source>
        <dbReference type="EMBL" id="KAF5316612.1"/>
    </source>
</evidence>
<organism evidence="2 3">
    <name type="scientific">Psilocybe cf. subviscida</name>
    <dbReference type="NCBI Taxonomy" id="2480587"/>
    <lineage>
        <taxon>Eukaryota</taxon>
        <taxon>Fungi</taxon>
        <taxon>Dikarya</taxon>
        <taxon>Basidiomycota</taxon>
        <taxon>Agaricomycotina</taxon>
        <taxon>Agaricomycetes</taxon>
        <taxon>Agaricomycetidae</taxon>
        <taxon>Agaricales</taxon>
        <taxon>Agaricineae</taxon>
        <taxon>Strophariaceae</taxon>
        <taxon>Psilocybe</taxon>
    </lineage>
</organism>
<proteinExistence type="predicted"/>
<evidence type="ECO:0000313" key="3">
    <source>
        <dbReference type="Proteomes" id="UP000567179"/>
    </source>
</evidence>